<feature type="compositionally biased region" description="Basic and acidic residues" evidence="1">
    <location>
        <begin position="464"/>
        <end position="480"/>
    </location>
</feature>
<gene>
    <name evidence="2" type="ORF">FVE85_3933</name>
</gene>
<accession>A0A5J4YRP9</accession>
<feature type="region of interest" description="Disordered" evidence="1">
    <location>
        <begin position="901"/>
        <end position="970"/>
    </location>
</feature>
<feature type="compositionally biased region" description="Basic residues" evidence="1">
    <location>
        <begin position="942"/>
        <end position="955"/>
    </location>
</feature>
<reference evidence="3" key="1">
    <citation type="journal article" date="2019" name="Nat. Commun.">
        <title>Expansion of phycobilisome linker gene families in mesophilic red algae.</title>
        <authorList>
            <person name="Lee J."/>
            <person name="Kim D."/>
            <person name="Bhattacharya D."/>
            <person name="Yoon H.S."/>
        </authorList>
    </citation>
    <scope>NUCLEOTIDE SEQUENCE [LARGE SCALE GENOMIC DNA]</scope>
    <source>
        <strain evidence="3">CCMP 1328</strain>
    </source>
</reference>
<dbReference type="EMBL" id="VRMN01000005">
    <property type="protein sequence ID" value="KAA8493958.1"/>
    <property type="molecule type" value="Genomic_DNA"/>
</dbReference>
<feature type="compositionally biased region" description="Low complexity" evidence="1">
    <location>
        <begin position="958"/>
        <end position="970"/>
    </location>
</feature>
<comment type="caution">
    <text evidence="2">The sequence shown here is derived from an EMBL/GenBank/DDBJ whole genome shotgun (WGS) entry which is preliminary data.</text>
</comment>
<feature type="region of interest" description="Disordered" evidence="1">
    <location>
        <begin position="238"/>
        <end position="376"/>
    </location>
</feature>
<feature type="compositionally biased region" description="Low complexity" evidence="1">
    <location>
        <begin position="338"/>
        <end position="355"/>
    </location>
</feature>
<dbReference type="Proteomes" id="UP000324585">
    <property type="component" value="Unassembled WGS sequence"/>
</dbReference>
<feature type="region of interest" description="Disordered" evidence="1">
    <location>
        <begin position="388"/>
        <end position="494"/>
    </location>
</feature>
<keyword evidence="3" id="KW-1185">Reference proteome</keyword>
<evidence type="ECO:0000313" key="3">
    <source>
        <dbReference type="Proteomes" id="UP000324585"/>
    </source>
</evidence>
<evidence type="ECO:0000313" key="2">
    <source>
        <dbReference type="EMBL" id="KAA8493958.1"/>
    </source>
</evidence>
<name>A0A5J4YRP9_PORPP</name>
<feature type="compositionally biased region" description="Basic and acidic residues" evidence="1">
    <location>
        <begin position="404"/>
        <end position="425"/>
    </location>
</feature>
<sequence>MVSTEEEEEISESSLSYRSEFHRTQAPGFSLDECVLPGDALYPECDVVNDDEEIQGGEQRAAARASGTCCHLCWCFIHGATGSLRRHMELTHRIAKNVCPFCNEINGRGRPANIPKNWRLKELLEHLQQNHPNERPSDAQWNASVAIASTIDGRDLNNEQIIGLLSVADVYRMKASRQEDEQHSRMAQEIHAERAALDGVALVFNQYDDADAPGQDEHDGVFGIDSHLADAFKVGASEDTEPDALDDDRGTVAGPLASDVVPVQEELDGEDSSERSSNSESHSARAQTMAAGVGPTRPAATQTRGGRKPRRKDESSSEAPTTDSDDVPHRRVGRAKKSASVVRGGVSSGPRASARVTSKAPSRHVAAAGPSRTQQRLAKAYNDVTAHVDRRLGSRLQRPANCRRVSDARPRHSSRTRADSPDRPVNRFSDSDEEESREMDAVDDFPIPKWGDPASYNGLYTGLERSRRVETPQEDHERQAPAESGPEMDTTDHFDTAGRHVTLVRGPNQPLDADSNQLQEHAAGGSRIADPLMVREDAAESCTSLNCPVCGGGVKTRNFLAHMGTHNLSLHLMRPYVDLLAPRQCQTVPSVLSHWRGGSMRCPLCSECCPRGSLFDHLGDRHAMQACGLSVFGERLYDAITDLSGSAREDMMDSVRRERPRAVAETPVHCRTETLAAFGAAGVSTPQWRRKGEDMRSKQRIAHIQPLLGLGQGERIPASTRVVFNLSMLTATSTTCRRQACTLLHVLLSLRDLDRCRRAGTQACTMIVGGWGKLKQAHVRGALTFRVVIIVVVLADRIPIMLIAAAAPTSRTGDLALMCIVTALKISMRLRQELTAGSKAARFHDMLRGHKTPGLDTYRKDTGTDQGCIPEEALSGMRNSTILCECRCDIHADYETPDTHAFRTGASLPRGQEQEMDVSSSSSGEESETCAVIDGDTPRTVERHRKHADGHKRRRVASDAAASSASNDAAVGASVSVSRAVTNISVPASAQPQFFPRGISAVPPERQNVNPFHVEMHTAAGTGSGTGSPGFADGTLCTGAVRAASARPRDIKEEACRGTDEARDNLKEASLFARVAKEETGVAVPCLVAVDHGVGASIEYADEDGFNTAALVPSPITQQNIGNRPRESRDSEYGIYDSLVHEPRCIY</sequence>
<evidence type="ECO:0000256" key="1">
    <source>
        <dbReference type="SAM" id="MobiDB-lite"/>
    </source>
</evidence>
<feature type="compositionally biased region" description="Acidic residues" evidence="1">
    <location>
        <begin position="431"/>
        <end position="443"/>
    </location>
</feature>
<organism evidence="2 3">
    <name type="scientific">Porphyridium purpureum</name>
    <name type="common">Red alga</name>
    <name type="synonym">Porphyridium cruentum</name>
    <dbReference type="NCBI Taxonomy" id="35688"/>
    <lineage>
        <taxon>Eukaryota</taxon>
        <taxon>Rhodophyta</taxon>
        <taxon>Bangiophyceae</taxon>
        <taxon>Porphyridiales</taxon>
        <taxon>Porphyridiaceae</taxon>
        <taxon>Porphyridium</taxon>
    </lineage>
</organism>
<dbReference type="AlphaFoldDB" id="A0A5J4YRP9"/>
<protein>
    <submittedName>
        <fullName evidence="2">Uncharacterized protein</fullName>
    </submittedName>
</protein>
<proteinExistence type="predicted"/>